<dbReference type="Proteomes" id="UP001156856">
    <property type="component" value="Unassembled WGS sequence"/>
</dbReference>
<reference evidence="2" key="1">
    <citation type="journal article" date="2014" name="Int. J. Syst. Evol. Microbiol.">
        <title>Complete genome of a new Firmicutes species belonging to the dominant human colonic microbiota ('Ruminococcus bicirculans') reveals two chromosomes and a selective capacity to utilize plant glucans.</title>
        <authorList>
            <consortium name="NISC Comparative Sequencing Program"/>
            <person name="Wegmann U."/>
            <person name="Louis P."/>
            <person name="Goesmann A."/>
            <person name="Henrissat B."/>
            <person name="Duncan S.H."/>
            <person name="Flint H.J."/>
        </authorList>
    </citation>
    <scope>NUCLEOTIDE SEQUENCE</scope>
    <source>
        <strain evidence="2">NBRC 107715</strain>
    </source>
</reference>
<evidence type="ECO:0000313" key="2">
    <source>
        <dbReference type="EMBL" id="GLS61676.1"/>
    </source>
</evidence>
<gene>
    <name evidence="2" type="ORF">GCM10007888_00570</name>
    <name evidence="1" type="ORF">MOX02_39470</name>
</gene>
<evidence type="ECO:0000313" key="3">
    <source>
        <dbReference type="Proteomes" id="UP000321960"/>
    </source>
</evidence>
<proteinExistence type="predicted"/>
<sequence>MSVNTHGAALHLDGDLMVGTDAAFIAGLKMQSRPPSREEIQRLRELVLRVDWDQIACWASCQDRARLH</sequence>
<name>A0A512J7Q5_9HYPH</name>
<dbReference type="AlphaFoldDB" id="A0A512J7Q5"/>
<reference evidence="4" key="2">
    <citation type="journal article" date="2019" name="Int. J. Syst. Evol. Microbiol.">
        <title>The Global Catalogue of Microorganisms (GCM) 10K type strain sequencing project: providing services to taxonomists for standard genome sequencing and annotation.</title>
        <authorList>
            <consortium name="The Broad Institute Genomics Platform"/>
            <consortium name="The Broad Institute Genome Sequencing Center for Infectious Disease"/>
            <person name="Wu L."/>
            <person name="Ma J."/>
        </authorList>
    </citation>
    <scope>NUCLEOTIDE SEQUENCE [LARGE SCALE GENOMIC DNA]</scope>
    <source>
        <strain evidence="4">NBRC 107715</strain>
    </source>
</reference>
<evidence type="ECO:0000313" key="4">
    <source>
        <dbReference type="Proteomes" id="UP001156856"/>
    </source>
</evidence>
<protein>
    <submittedName>
        <fullName evidence="1">Uncharacterized protein</fullName>
    </submittedName>
</protein>
<reference evidence="2" key="4">
    <citation type="submission" date="2023-01" db="EMBL/GenBank/DDBJ databases">
        <title>Draft genome sequence of Methylobacterium oxalidis strain NBRC 107715.</title>
        <authorList>
            <person name="Sun Q."/>
            <person name="Mori K."/>
        </authorList>
    </citation>
    <scope>NUCLEOTIDE SEQUENCE</scope>
    <source>
        <strain evidence="2">NBRC 107715</strain>
    </source>
</reference>
<evidence type="ECO:0000313" key="1">
    <source>
        <dbReference type="EMBL" id="GEP05909.1"/>
    </source>
</evidence>
<comment type="caution">
    <text evidence="1">The sequence shown here is derived from an EMBL/GenBank/DDBJ whole genome shotgun (WGS) entry which is preliminary data.</text>
</comment>
<keyword evidence="4" id="KW-1185">Reference proteome</keyword>
<organism evidence="1 3">
    <name type="scientific">Methylobacterium oxalidis</name>
    <dbReference type="NCBI Taxonomy" id="944322"/>
    <lineage>
        <taxon>Bacteria</taxon>
        <taxon>Pseudomonadati</taxon>
        <taxon>Pseudomonadota</taxon>
        <taxon>Alphaproteobacteria</taxon>
        <taxon>Hyphomicrobiales</taxon>
        <taxon>Methylobacteriaceae</taxon>
        <taxon>Methylobacterium</taxon>
    </lineage>
</organism>
<reference evidence="1 3" key="3">
    <citation type="submission" date="2019-07" db="EMBL/GenBank/DDBJ databases">
        <title>Whole genome shotgun sequence of Methylobacterium oxalidis NBRC 107715.</title>
        <authorList>
            <person name="Hosoyama A."/>
            <person name="Uohara A."/>
            <person name="Ohji S."/>
            <person name="Ichikawa N."/>
        </authorList>
    </citation>
    <scope>NUCLEOTIDE SEQUENCE [LARGE SCALE GENOMIC DNA]</scope>
    <source>
        <strain evidence="1 3">NBRC 107715</strain>
    </source>
</reference>
<dbReference type="EMBL" id="BSPK01000001">
    <property type="protein sequence ID" value="GLS61676.1"/>
    <property type="molecule type" value="Genomic_DNA"/>
</dbReference>
<dbReference type="EMBL" id="BJZU01000082">
    <property type="protein sequence ID" value="GEP05909.1"/>
    <property type="molecule type" value="Genomic_DNA"/>
</dbReference>
<accession>A0A512J7Q5</accession>
<dbReference type="Proteomes" id="UP000321960">
    <property type="component" value="Unassembled WGS sequence"/>
</dbReference>